<dbReference type="AlphaFoldDB" id="A0A7S1FPU8"/>
<protein>
    <recommendedName>
        <fullName evidence="4">Sigma 54 modulation/S30EA ribosomal protein C-terminal domain-containing protein</fullName>
    </recommendedName>
</protein>
<evidence type="ECO:0000256" key="2">
    <source>
        <dbReference type="SAM" id="SignalP"/>
    </source>
</evidence>
<reference evidence="3" key="1">
    <citation type="submission" date="2021-01" db="EMBL/GenBank/DDBJ databases">
        <authorList>
            <person name="Corre E."/>
            <person name="Pelletier E."/>
            <person name="Niang G."/>
            <person name="Scheremetjew M."/>
            <person name="Finn R."/>
            <person name="Kale V."/>
            <person name="Holt S."/>
            <person name="Cochrane G."/>
            <person name="Meng A."/>
            <person name="Brown T."/>
            <person name="Cohen L."/>
        </authorList>
    </citation>
    <scope>NUCLEOTIDE SEQUENCE</scope>
    <source>
        <strain evidence="3">308</strain>
    </source>
</reference>
<keyword evidence="2" id="KW-0732">Signal</keyword>
<organism evidence="3">
    <name type="scientific">Corethron hystrix</name>
    <dbReference type="NCBI Taxonomy" id="216773"/>
    <lineage>
        <taxon>Eukaryota</taxon>
        <taxon>Sar</taxon>
        <taxon>Stramenopiles</taxon>
        <taxon>Ochrophyta</taxon>
        <taxon>Bacillariophyta</taxon>
        <taxon>Coscinodiscophyceae</taxon>
        <taxon>Corethrophycidae</taxon>
        <taxon>Corethrales</taxon>
        <taxon>Corethraceae</taxon>
        <taxon>Corethron</taxon>
    </lineage>
</organism>
<dbReference type="NCBIfam" id="TIGR00741">
    <property type="entry name" value="yfiA"/>
    <property type="match status" value="1"/>
</dbReference>
<dbReference type="EMBL" id="HBFR01012954">
    <property type="protein sequence ID" value="CAD8882192.1"/>
    <property type="molecule type" value="Transcribed_RNA"/>
</dbReference>
<feature type="chain" id="PRO_5031304227" description="Sigma 54 modulation/S30EA ribosomal protein C-terminal domain-containing protein" evidence="2">
    <location>
        <begin position="20"/>
        <end position="205"/>
    </location>
</feature>
<dbReference type="GO" id="GO:0022627">
    <property type="term" value="C:cytosolic small ribosomal subunit"/>
    <property type="evidence" value="ECO:0007669"/>
    <property type="project" value="TreeGrafter"/>
</dbReference>
<dbReference type="InterPro" id="IPR050574">
    <property type="entry name" value="HPF/YfiA_ribosome-assoc"/>
</dbReference>
<evidence type="ECO:0008006" key="4">
    <source>
        <dbReference type="Google" id="ProtNLM"/>
    </source>
</evidence>
<sequence>MHLTTSLLFSALSVAPTFAFTSSRQLSVPHKWATSARNTVNHRHAFLQMSSIEANTVPIVITGNNVEVTPSLMEYVNSKLDNVIGKLSSGGVMQSCDVHLNVNRNPKVKEPHTAEVVAKLKGLTIRCAQTTPDMYASIDFVADRLKRKLRQFKERREDGFHDKLNIGENLASVLNAMEEDLADIPEEVEEEFVDVESTVVTKIKR</sequence>
<evidence type="ECO:0000256" key="1">
    <source>
        <dbReference type="ARBA" id="ARBA00022845"/>
    </source>
</evidence>
<dbReference type="Gene3D" id="3.30.160.100">
    <property type="entry name" value="Ribosome hibernation promotion factor-like"/>
    <property type="match status" value="1"/>
</dbReference>
<dbReference type="GO" id="GO:0045900">
    <property type="term" value="P:negative regulation of translational elongation"/>
    <property type="evidence" value="ECO:0007669"/>
    <property type="project" value="TreeGrafter"/>
</dbReference>
<name>A0A7S1FPU8_9STRA</name>
<dbReference type="InterPro" id="IPR036567">
    <property type="entry name" value="RHF-like"/>
</dbReference>
<dbReference type="CDD" id="cd00552">
    <property type="entry name" value="RaiA"/>
    <property type="match status" value="1"/>
</dbReference>
<dbReference type="SUPFAM" id="SSF69754">
    <property type="entry name" value="Ribosome binding protein Y (YfiA homologue)"/>
    <property type="match status" value="1"/>
</dbReference>
<keyword evidence="1" id="KW-0810">Translation regulation</keyword>
<dbReference type="PANTHER" id="PTHR33231">
    <property type="entry name" value="30S RIBOSOMAL PROTEIN"/>
    <property type="match status" value="1"/>
</dbReference>
<dbReference type="InterPro" id="IPR003489">
    <property type="entry name" value="RHF/RaiA"/>
</dbReference>
<gene>
    <name evidence="3" type="ORF">CHYS00102_LOCUS9380</name>
</gene>
<evidence type="ECO:0000313" key="3">
    <source>
        <dbReference type="EMBL" id="CAD8882192.1"/>
    </source>
</evidence>
<dbReference type="Pfam" id="PF02482">
    <property type="entry name" value="Ribosomal_S30AE"/>
    <property type="match status" value="1"/>
</dbReference>
<dbReference type="GO" id="GO:0043024">
    <property type="term" value="F:ribosomal small subunit binding"/>
    <property type="evidence" value="ECO:0007669"/>
    <property type="project" value="TreeGrafter"/>
</dbReference>
<proteinExistence type="predicted"/>
<feature type="signal peptide" evidence="2">
    <location>
        <begin position="1"/>
        <end position="19"/>
    </location>
</feature>
<dbReference type="PANTHER" id="PTHR33231:SF1">
    <property type="entry name" value="30S RIBOSOMAL PROTEIN"/>
    <property type="match status" value="1"/>
</dbReference>
<accession>A0A7S1FPU8</accession>